<dbReference type="Proteomes" id="UP000603641">
    <property type="component" value="Unassembled WGS sequence"/>
</dbReference>
<dbReference type="PROSITE" id="PS50005">
    <property type="entry name" value="TPR"/>
    <property type="match status" value="1"/>
</dbReference>
<dbReference type="RefSeq" id="WP_191754118.1">
    <property type="nucleotide sequence ID" value="NZ_JACSQM010000005.1"/>
</dbReference>
<evidence type="ECO:0000256" key="1">
    <source>
        <dbReference type="PROSITE-ProRule" id="PRU00339"/>
    </source>
</evidence>
<organism evidence="2 3">
    <name type="scientific">Fictibacillus norfolkensis</name>
    <dbReference type="NCBI Taxonomy" id="2762233"/>
    <lineage>
        <taxon>Bacteria</taxon>
        <taxon>Bacillati</taxon>
        <taxon>Bacillota</taxon>
        <taxon>Bacilli</taxon>
        <taxon>Bacillales</taxon>
        <taxon>Fictibacillaceae</taxon>
        <taxon>Fictibacillus</taxon>
    </lineage>
</organism>
<evidence type="ECO:0000313" key="3">
    <source>
        <dbReference type="Proteomes" id="UP000603641"/>
    </source>
</evidence>
<protein>
    <recommendedName>
        <fullName evidence="4">Tetratricopeptide repeat protein</fullName>
    </recommendedName>
</protein>
<sequence>MFPINANKEAIQQLEENNVDQAMKLFHKAVLEKRDVQSLTNLAWVIWREEDDLERALSLASEAVNFHPTSHFPYSLCGELLLEIKRYEDALKLLQQALSIEPTNITHHNVGVAYYYLGETAKAANHFGLAAGKSNYTLYNQVKCLIEIGEKAEAFRLIQTFDEGAEDFIGTIDLAELYAEIGLHEEAVYWFEKGWNEYYLQPNWVGMYIFSQLQSNQESKANKTIKEFLRYKEKEILDTETEEIEEDWTEQDKQEIMIRLTNEIREFESMLLGVKDGILPTVILEPSPERDCYLFGCERHQHPEYKDS</sequence>
<dbReference type="Gene3D" id="1.25.40.10">
    <property type="entry name" value="Tetratricopeptide repeat domain"/>
    <property type="match status" value="1"/>
</dbReference>
<proteinExistence type="predicted"/>
<evidence type="ECO:0008006" key="4">
    <source>
        <dbReference type="Google" id="ProtNLM"/>
    </source>
</evidence>
<dbReference type="SUPFAM" id="SSF48452">
    <property type="entry name" value="TPR-like"/>
    <property type="match status" value="1"/>
</dbReference>
<keyword evidence="1" id="KW-0802">TPR repeat</keyword>
<dbReference type="InterPro" id="IPR011990">
    <property type="entry name" value="TPR-like_helical_dom_sf"/>
</dbReference>
<dbReference type="EMBL" id="JACSQM010000005">
    <property type="protein sequence ID" value="MBD7964834.1"/>
    <property type="molecule type" value="Genomic_DNA"/>
</dbReference>
<gene>
    <name evidence="2" type="ORF">H9648_12290</name>
</gene>
<name>A0ABR8SNA7_9BACL</name>
<reference evidence="2 3" key="1">
    <citation type="submission" date="2020-08" db="EMBL/GenBank/DDBJ databases">
        <title>A Genomic Blueprint of the Chicken Gut Microbiome.</title>
        <authorList>
            <person name="Gilroy R."/>
            <person name="Ravi A."/>
            <person name="Getino M."/>
            <person name="Pursley I."/>
            <person name="Horton D.L."/>
            <person name="Alikhan N.-F."/>
            <person name="Baker D."/>
            <person name="Gharbi K."/>
            <person name="Hall N."/>
            <person name="Watson M."/>
            <person name="Adriaenssens E.M."/>
            <person name="Foster-Nyarko E."/>
            <person name="Jarju S."/>
            <person name="Secka A."/>
            <person name="Antonio M."/>
            <person name="Oren A."/>
            <person name="Chaudhuri R."/>
            <person name="La Ragione R.M."/>
            <person name="Hildebrand F."/>
            <person name="Pallen M.J."/>
        </authorList>
    </citation>
    <scope>NUCLEOTIDE SEQUENCE [LARGE SCALE GENOMIC DNA]</scope>
    <source>
        <strain evidence="2 3">Sa2CUA10</strain>
    </source>
</reference>
<evidence type="ECO:0000313" key="2">
    <source>
        <dbReference type="EMBL" id="MBD7964834.1"/>
    </source>
</evidence>
<feature type="repeat" description="TPR" evidence="1">
    <location>
        <begin position="71"/>
        <end position="104"/>
    </location>
</feature>
<keyword evidence="3" id="KW-1185">Reference proteome</keyword>
<accession>A0ABR8SNA7</accession>
<dbReference type="InterPro" id="IPR019734">
    <property type="entry name" value="TPR_rpt"/>
</dbReference>
<comment type="caution">
    <text evidence="2">The sequence shown here is derived from an EMBL/GenBank/DDBJ whole genome shotgun (WGS) entry which is preliminary data.</text>
</comment>